<dbReference type="PANTHER" id="PTHR10780:SF18">
    <property type="entry name" value="LD43650P"/>
    <property type="match status" value="1"/>
</dbReference>
<evidence type="ECO:0000256" key="5">
    <source>
        <dbReference type="ARBA" id="ARBA00022787"/>
    </source>
</evidence>
<keyword evidence="8 9" id="KW-0472">Membrane</keyword>
<dbReference type="AlphaFoldDB" id="A0A1D1V2X5"/>
<accession>A0A1D1V2X5</accession>
<dbReference type="Proteomes" id="UP000186922">
    <property type="component" value="Unassembled WGS sequence"/>
</dbReference>
<comment type="caution">
    <text evidence="12">The sequence shown here is derived from an EMBL/GenBank/DDBJ whole genome shotgun (WGS) entry which is preliminary data.</text>
</comment>
<organism evidence="12 13">
    <name type="scientific">Ramazzottius varieornatus</name>
    <name type="common">Water bear</name>
    <name type="synonym">Tardigrade</name>
    <dbReference type="NCBI Taxonomy" id="947166"/>
    <lineage>
        <taxon>Eukaryota</taxon>
        <taxon>Metazoa</taxon>
        <taxon>Ecdysozoa</taxon>
        <taxon>Tardigrada</taxon>
        <taxon>Eutardigrada</taxon>
        <taxon>Parachela</taxon>
        <taxon>Hypsibioidea</taxon>
        <taxon>Ramazzottiidae</taxon>
        <taxon>Ramazzottius</taxon>
    </lineage>
</organism>
<dbReference type="OrthoDB" id="10253709at2759"/>
<dbReference type="PROSITE" id="PS50920">
    <property type="entry name" value="SOLCAR"/>
    <property type="match status" value="1"/>
</dbReference>
<evidence type="ECO:0000256" key="6">
    <source>
        <dbReference type="ARBA" id="ARBA00022989"/>
    </source>
</evidence>
<dbReference type="PANTHER" id="PTHR10780">
    <property type="entry name" value="MITOCHONDRIAL CARRIER HOMOLOG"/>
    <property type="match status" value="1"/>
</dbReference>
<dbReference type="Gene3D" id="1.50.40.10">
    <property type="entry name" value="Mitochondrial carrier domain"/>
    <property type="match status" value="1"/>
</dbReference>
<proteinExistence type="inferred from homology"/>
<dbReference type="EMBL" id="BDGG01000002">
    <property type="protein sequence ID" value="GAU93103.1"/>
    <property type="molecule type" value="Genomic_DNA"/>
</dbReference>
<keyword evidence="7" id="KW-0496">Mitochondrion</keyword>
<evidence type="ECO:0000256" key="11">
    <source>
        <dbReference type="SAM" id="Phobius"/>
    </source>
</evidence>
<sequence>MYGSTASARDREAVSETDVGALPGDLQVQKRSAEELIGDELRIIAKTAFFTTLVHPFNFSQVLMQIGYEPFPARLNHDFRGRPVYYLASVFDYIQHIKQKTGTYGLFLGLGPTLVVTIGGIYTYRAAQKIVKYVYDEKFLGRPANFEAKRFGFLEPAESSRNASSSLRFAPRELVGITYTVSNFLEDLVKEITIVTASMVITWPLQVVAFRCMAQFIGGENIYNGVIPSLQEIVNTEGAAGFFKGLFPMWCSYVAITGVTYGAVFAYACYDTRNPINLKLIAAGAGAIANSFFYPLKLTARLFAIGGARLVAARPPRMPVFKEWRDLHAYLLTSGESKRGSSMLFRKAVSKQPGMFDSIEHGTSSLYKMSSSRGMDDWSQKYSSTQLLALEAHRRGASFRLNL</sequence>
<evidence type="ECO:0000256" key="7">
    <source>
        <dbReference type="ARBA" id="ARBA00023128"/>
    </source>
</evidence>
<evidence type="ECO:0000256" key="1">
    <source>
        <dbReference type="ARBA" id="ARBA00004374"/>
    </source>
</evidence>
<keyword evidence="5" id="KW-1000">Mitochondrion outer membrane</keyword>
<keyword evidence="4" id="KW-0677">Repeat</keyword>
<evidence type="ECO:0000256" key="9">
    <source>
        <dbReference type="PROSITE-ProRule" id="PRU00282"/>
    </source>
</evidence>
<feature type="transmembrane region" description="Helical" evidence="11">
    <location>
        <begin position="104"/>
        <end position="124"/>
    </location>
</feature>
<dbReference type="InterPro" id="IPR018108">
    <property type="entry name" value="MCP_transmembrane"/>
</dbReference>
<evidence type="ECO:0000313" key="12">
    <source>
        <dbReference type="EMBL" id="GAU93103.1"/>
    </source>
</evidence>
<evidence type="ECO:0000256" key="8">
    <source>
        <dbReference type="ARBA" id="ARBA00023136"/>
    </source>
</evidence>
<dbReference type="InterPro" id="IPR023395">
    <property type="entry name" value="MCP_dom_sf"/>
</dbReference>
<protein>
    <submittedName>
        <fullName evidence="12">Uncharacterized protein</fullName>
    </submittedName>
</protein>
<comment type="similarity">
    <text evidence="2 10">Belongs to the mitochondrial carrier (TC 2.A.29) family.</text>
</comment>
<evidence type="ECO:0000256" key="3">
    <source>
        <dbReference type="ARBA" id="ARBA00022692"/>
    </source>
</evidence>
<evidence type="ECO:0000256" key="2">
    <source>
        <dbReference type="ARBA" id="ARBA00006375"/>
    </source>
</evidence>
<evidence type="ECO:0000313" key="13">
    <source>
        <dbReference type="Proteomes" id="UP000186922"/>
    </source>
</evidence>
<keyword evidence="10" id="KW-0813">Transport</keyword>
<feature type="repeat" description="Solcar" evidence="9">
    <location>
        <begin position="182"/>
        <end position="270"/>
    </location>
</feature>
<feature type="transmembrane region" description="Helical" evidence="11">
    <location>
        <begin position="250"/>
        <end position="270"/>
    </location>
</feature>
<dbReference type="GO" id="GO:0005741">
    <property type="term" value="C:mitochondrial outer membrane"/>
    <property type="evidence" value="ECO:0007669"/>
    <property type="project" value="UniProtKB-SubCell"/>
</dbReference>
<comment type="subcellular location">
    <subcellularLocation>
        <location evidence="1">Mitochondrion outer membrane</location>
        <topology evidence="1">Multi-pass membrane protein</topology>
    </subcellularLocation>
</comment>
<keyword evidence="6 11" id="KW-1133">Transmembrane helix</keyword>
<gene>
    <name evidence="12" type="primary">RvY_05090-1</name>
    <name evidence="12" type="synonym">RvY_05090.1</name>
    <name evidence="12" type="ORF">RvY_05090</name>
</gene>
<feature type="transmembrane region" description="Helical" evidence="11">
    <location>
        <begin position="276"/>
        <end position="296"/>
    </location>
</feature>
<evidence type="ECO:0000256" key="10">
    <source>
        <dbReference type="RuleBase" id="RU000488"/>
    </source>
</evidence>
<keyword evidence="13" id="KW-1185">Reference proteome</keyword>
<dbReference type="Pfam" id="PF00153">
    <property type="entry name" value="Mito_carr"/>
    <property type="match status" value="1"/>
</dbReference>
<evidence type="ECO:0000256" key="4">
    <source>
        <dbReference type="ARBA" id="ARBA00022737"/>
    </source>
</evidence>
<reference evidence="12 13" key="1">
    <citation type="journal article" date="2016" name="Nat. Commun.">
        <title>Extremotolerant tardigrade genome and improved radiotolerance of human cultured cells by tardigrade-unique protein.</title>
        <authorList>
            <person name="Hashimoto T."/>
            <person name="Horikawa D.D."/>
            <person name="Saito Y."/>
            <person name="Kuwahara H."/>
            <person name="Kozuka-Hata H."/>
            <person name="Shin-I T."/>
            <person name="Minakuchi Y."/>
            <person name="Ohishi K."/>
            <person name="Motoyama A."/>
            <person name="Aizu T."/>
            <person name="Enomoto A."/>
            <person name="Kondo K."/>
            <person name="Tanaka S."/>
            <person name="Hara Y."/>
            <person name="Koshikawa S."/>
            <person name="Sagara H."/>
            <person name="Miura T."/>
            <person name="Yokobori S."/>
            <person name="Miyagawa K."/>
            <person name="Suzuki Y."/>
            <person name="Kubo T."/>
            <person name="Oyama M."/>
            <person name="Kohara Y."/>
            <person name="Fujiyama A."/>
            <person name="Arakawa K."/>
            <person name="Katayama T."/>
            <person name="Toyoda A."/>
            <person name="Kunieda T."/>
        </authorList>
    </citation>
    <scope>NUCLEOTIDE SEQUENCE [LARGE SCALE GENOMIC DNA]</scope>
    <source>
        <strain evidence="12 13">YOKOZUNA-1</strain>
    </source>
</reference>
<dbReference type="SUPFAM" id="SSF103506">
    <property type="entry name" value="Mitochondrial carrier"/>
    <property type="match status" value="1"/>
</dbReference>
<keyword evidence="3 9" id="KW-0812">Transmembrane</keyword>
<name>A0A1D1V2X5_RAMVA</name>
<dbReference type="STRING" id="947166.A0A1D1V2X5"/>